<dbReference type="SMART" id="SM00331">
    <property type="entry name" value="PP2C_SIG"/>
    <property type="match status" value="1"/>
</dbReference>
<dbReference type="GO" id="GO:0004722">
    <property type="term" value="F:protein serine/threonine phosphatase activity"/>
    <property type="evidence" value="ECO:0007669"/>
    <property type="project" value="InterPro"/>
</dbReference>
<dbReference type="InterPro" id="IPR015655">
    <property type="entry name" value="PP2C"/>
</dbReference>
<feature type="domain" description="PPM-type phosphatase" evidence="1">
    <location>
        <begin position="98"/>
        <end position="335"/>
    </location>
</feature>
<evidence type="ECO:0000259" key="1">
    <source>
        <dbReference type="PROSITE" id="PS51746"/>
    </source>
</evidence>
<dbReference type="KEGG" id="mig:Metig_1670"/>
<dbReference type="AlphaFoldDB" id="F6BBS2"/>
<keyword evidence="3" id="KW-1185">Reference proteome</keyword>
<dbReference type="SUPFAM" id="SSF81606">
    <property type="entry name" value="PP2C-like"/>
    <property type="match status" value="1"/>
</dbReference>
<dbReference type="InterPro" id="IPR036457">
    <property type="entry name" value="PPM-type-like_dom_sf"/>
</dbReference>
<dbReference type="CDD" id="cd00143">
    <property type="entry name" value="PP2Cc"/>
    <property type="match status" value="1"/>
</dbReference>
<organism evidence="3">
    <name type="scientific">Methanotorris igneus (strain DSM 5666 / JCM 11834 / Kol 5)</name>
    <dbReference type="NCBI Taxonomy" id="880724"/>
    <lineage>
        <taxon>Archaea</taxon>
        <taxon>Methanobacteriati</taxon>
        <taxon>Methanobacteriota</taxon>
        <taxon>Methanomada group</taxon>
        <taxon>Methanococci</taxon>
        <taxon>Methanococcales</taxon>
        <taxon>Methanocaldococcaceae</taxon>
        <taxon>Methanotorris</taxon>
    </lineage>
</organism>
<dbReference type="InterPro" id="IPR001932">
    <property type="entry name" value="PPM-type_phosphatase-like_dom"/>
</dbReference>
<evidence type="ECO:0000313" key="2">
    <source>
        <dbReference type="EMBL" id="AEF97202.1"/>
    </source>
</evidence>
<proteinExistence type="predicted"/>
<accession>F6BBS2</accession>
<dbReference type="Pfam" id="PF13672">
    <property type="entry name" value="PP2C_2"/>
    <property type="match status" value="1"/>
</dbReference>
<protein>
    <submittedName>
        <fullName evidence="2">Protein serine/threonine phosphatase</fullName>
    </submittedName>
</protein>
<dbReference type="PANTHER" id="PTHR47992">
    <property type="entry name" value="PROTEIN PHOSPHATASE"/>
    <property type="match status" value="1"/>
</dbReference>
<name>F6BBS2_METIK</name>
<sequence length="340" mass="38612">MEIIFFLINYFLNGENMDFKKIINKGLKKIFEFVESKEEGNHKIPTKLDIEEKNNIDNKYNIEIPEKPQNIEIPKIEPKLSEIKSTENINRNEIIFEENNAYGVSHKGNRENNEDYILIKKIKDIYILAVADGIGGHNAGDVASKMAVDILEEVITKNYNENLSIEEIKKLLKDAYNTAHNKIKENAIGDKEGMGTTLTTAIVKGDKCIIANCGDSRAYLIRDGEIVFRTKDHSLVQALIDEGHISEKEAMHHPMKNIITSALGLDEFKVDDYEWDLIDGDVLLMSSDGLHDYVEKETILKTVSSNNNSKDIVNELLKIALEKTKDNVSIIVYKKLTLKN</sequence>
<reference evidence="2 3" key="1">
    <citation type="submission" date="2011-05" db="EMBL/GenBank/DDBJ databases">
        <title>Complete sequence of Methanotorris igneus Kol 5.</title>
        <authorList>
            <consortium name="US DOE Joint Genome Institute"/>
            <person name="Lucas S."/>
            <person name="Han J."/>
            <person name="Lapidus A."/>
            <person name="Cheng J.-F."/>
            <person name="Goodwin L."/>
            <person name="Pitluck S."/>
            <person name="Peters L."/>
            <person name="Mikhailova N."/>
            <person name="Chertkov O."/>
            <person name="Han C."/>
            <person name="Tapia R."/>
            <person name="Land M."/>
            <person name="Hauser L."/>
            <person name="Kyrpides N."/>
            <person name="Ivanova N."/>
            <person name="Pagani I."/>
            <person name="Sieprawska-Lupa M."/>
            <person name="Whitman W."/>
            <person name="Woyke T."/>
        </authorList>
    </citation>
    <scope>NUCLEOTIDE SEQUENCE [LARGE SCALE GENOMIC DNA]</scope>
    <source>
        <strain evidence="3">DSM 5666 / JCM 11834 / Kol 5</strain>
    </source>
</reference>
<dbReference type="EMBL" id="CP002737">
    <property type="protein sequence ID" value="AEF97202.1"/>
    <property type="molecule type" value="Genomic_DNA"/>
</dbReference>
<dbReference type="Gene3D" id="3.60.40.10">
    <property type="entry name" value="PPM-type phosphatase domain"/>
    <property type="match status" value="1"/>
</dbReference>
<gene>
    <name evidence="2" type="ordered locus">Metig_1670</name>
</gene>
<evidence type="ECO:0000313" key="3">
    <source>
        <dbReference type="Proteomes" id="UP000009227"/>
    </source>
</evidence>
<dbReference type="PROSITE" id="PS51746">
    <property type="entry name" value="PPM_2"/>
    <property type="match status" value="1"/>
</dbReference>
<dbReference type="Proteomes" id="UP000009227">
    <property type="component" value="Chromosome"/>
</dbReference>
<dbReference type="SMART" id="SM00332">
    <property type="entry name" value="PP2Cc"/>
    <property type="match status" value="1"/>
</dbReference>
<dbReference type="STRING" id="880724.Metig_1670"/>
<dbReference type="HOGENOM" id="CLU_034545_4_2_2"/>